<dbReference type="Proteomes" id="UP001054837">
    <property type="component" value="Unassembled WGS sequence"/>
</dbReference>
<name>A0AAV4UD15_9ARAC</name>
<accession>A0AAV4UD15</accession>
<keyword evidence="1" id="KW-0808">Transferase</keyword>
<organism evidence="1 2">
    <name type="scientific">Caerostris darwini</name>
    <dbReference type="NCBI Taxonomy" id="1538125"/>
    <lineage>
        <taxon>Eukaryota</taxon>
        <taxon>Metazoa</taxon>
        <taxon>Ecdysozoa</taxon>
        <taxon>Arthropoda</taxon>
        <taxon>Chelicerata</taxon>
        <taxon>Arachnida</taxon>
        <taxon>Araneae</taxon>
        <taxon>Araneomorphae</taxon>
        <taxon>Entelegynae</taxon>
        <taxon>Araneoidea</taxon>
        <taxon>Araneidae</taxon>
        <taxon>Caerostris</taxon>
    </lineage>
</organism>
<evidence type="ECO:0000313" key="2">
    <source>
        <dbReference type="Proteomes" id="UP001054837"/>
    </source>
</evidence>
<keyword evidence="1" id="KW-0695">RNA-directed DNA polymerase</keyword>
<reference evidence="1 2" key="1">
    <citation type="submission" date="2021-06" db="EMBL/GenBank/DDBJ databases">
        <title>Caerostris darwini draft genome.</title>
        <authorList>
            <person name="Kono N."/>
            <person name="Arakawa K."/>
        </authorList>
    </citation>
    <scope>NUCLEOTIDE SEQUENCE [LARGE SCALE GENOMIC DNA]</scope>
</reference>
<proteinExistence type="predicted"/>
<keyword evidence="2" id="KW-1185">Reference proteome</keyword>
<dbReference type="GO" id="GO:0003964">
    <property type="term" value="F:RNA-directed DNA polymerase activity"/>
    <property type="evidence" value="ECO:0007669"/>
    <property type="project" value="UniProtKB-KW"/>
</dbReference>
<protein>
    <submittedName>
        <fullName evidence="1">RNA-directed DNA polymerase</fullName>
    </submittedName>
</protein>
<keyword evidence="1" id="KW-0548">Nucleotidyltransferase</keyword>
<dbReference type="AlphaFoldDB" id="A0AAV4UD15"/>
<comment type="caution">
    <text evidence="1">The sequence shown here is derived from an EMBL/GenBank/DDBJ whole genome shotgun (WGS) entry which is preliminary data.</text>
</comment>
<evidence type="ECO:0000313" key="1">
    <source>
        <dbReference type="EMBL" id="GIY55594.1"/>
    </source>
</evidence>
<dbReference type="EMBL" id="BPLQ01011097">
    <property type="protein sequence ID" value="GIY55594.1"/>
    <property type="molecule type" value="Genomic_DNA"/>
</dbReference>
<gene>
    <name evidence="1" type="primary">CLF_101486</name>
    <name evidence="1" type="ORF">CDAR_409271</name>
</gene>
<sequence>MRWTFELAYFKFDIAFCPGKGNIIADTLSKITASITLGMSLGDMHADLCHRYYKNVPLIRSENLPFSLEDIKKIINSCPICMELKPRLLKNEGKLIKATFPFEIPDLDFKGPLLTNSHYSYLLTIINEFSRFPCP</sequence>